<accession>A0A218MM41</accession>
<dbReference type="PROSITE" id="PS51257">
    <property type="entry name" value="PROKAR_LIPOPROTEIN"/>
    <property type="match status" value="1"/>
</dbReference>
<protein>
    <recommendedName>
        <fullName evidence="1">Secretion system C-terminal sorting domain-containing protein</fullName>
    </recommendedName>
</protein>
<dbReference type="EMBL" id="KY052831">
    <property type="protein sequence ID" value="ASF00356.1"/>
    <property type="molecule type" value="Genomic_DNA"/>
</dbReference>
<dbReference type="InterPro" id="IPR026444">
    <property type="entry name" value="Secre_tail"/>
</dbReference>
<evidence type="ECO:0000259" key="1">
    <source>
        <dbReference type="Pfam" id="PF18962"/>
    </source>
</evidence>
<sequence>MKNKSYLLVLLFWMLASCVLGQGSWLDVQVQTDQYAGESSWQILSDSNIVAVSPPLQNNTLQNHMVFLPAGDYEFVMMDSFGDGICCSFGEGWYRISNTCGLDAAVYDFDAALDTISFTLNPCIPPIPGCTDSVANNYNPWANIDNGSCNVFECDSTETLVSMDLTLDTWPGETGFTLVNIANGEFYDQVTPGEFDFGDQNATYTYDFCVSLGFELILVDEFGDGLNGYASGGEDGACVITACDSVIWELEDLAFTTFDDGNTMYSGAIFPDLCPPDPLISGCMDDDYVDYNPEAELPDTCETLHTWGCTNPEALNYDSTATIADLIGPCTIQIILEDDAADGWGNSKIGMVQGEQQWLFTVGPGEFFQSWDIVLDSDEEVDIYYFQAGNQQQSSQELAFQTLHNSVYIINEAGDTLLSEGSNPFINNGQGALQPFTGPNWTVYHFTPFCGDGCIPYIYGCTDEEACNYDAEANTNSECSYPVQYYDCNNACVNDDDSDGVCNELEVVGCQDPTAFNYNALATDAGDCIPVIFGCTDPTQFNYDPEANTENGSCIPFVYGCMNPYAFNYNPEANTELEGSCIEVLVDCMNPDAFNYNELANTSDEELCLYDAGCITGPGEPYWLNDGCYAWIIDIDPYCCEVAWDNACIELYSYCEQGWPQGVYDVDDVYGVYPNPINSFLYIQAPADVQTTVYNSVGQIVVVNTLDKRIDMTHLPSGVYNVVIGRINKTIIKL</sequence>
<reference evidence="2" key="1">
    <citation type="submission" date="2016-10" db="EMBL/GenBank/DDBJ databases">
        <authorList>
            <person name="Varghese N."/>
        </authorList>
    </citation>
    <scope>NUCLEOTIDE SEQUENCE</scope>
</reference>
<dbReference type="Pfam" id="PF18962">
    <property type="entry name" value="Por_Secre_tail"/>
    <property type="match status" value="1"/>
</dbReference>
<name>A0A218MM41_9VIRU</name>
<organism evidence="2">
    <name type="scientific">uncultured virus</name>
    <dbReference type="NCBI Taxonomy" id="340016"/>
    <lineage>
        <taxon>Viruses</taxon>
        <taxon>environmental samples</taxon>
    </lineage>
</organism>
<reference evidence="2" key="2">
    <citation type="journal article" date="2017" name="Nat. Commun.">
        <title>Single-virus genomics reveals hidden cosmopolitan and abundant viruses.</title>
        <authorList>
            <person name="Martinez-Hernandez F."/>
            <person name="Fornas O."/>
            <person name="Lluesma Gomez M."/>
            <person name="Bolduc B."/>
            <person name="de la Cruz Pena M.J."/>
            <person name="Martinez J.M."/>
            <person name="Anton J."/>
            <person name="Gasol J.M."/>
            <person name="Rosselli R."/>
            <person name="Rodriguez-Valera F."/>
            <person name="Sullivan M.B."/>
            <person name="Acinas S.G."/>
            <person name="Martinez-Garcia M."/>
        </authorList>
    </citation>
    <scope>NUCLEOTIDE SEQUENCE</scope>
</reference>
<feature type="domain" description="Secretion system C-terminal sorting" evidence="1">
    <location>
        <begin position="672"/>
        <end position="731"/>
    </location>
</feature>
<dbReference type="NCBIfam" id="TIGR04183">
    <property type="entry name" value="Por_Secre_tail"/>
    <property type="match status" value="1"/>
</dbReference>
<evidence type="ECO:0000313" key="2">
    <source>
        <dbReference type="EMBL" id="ASF00356.1"/>
    </source>
</evidence>
<proteinExistence type="predicted"/>